<protein>
    <submittedName>
        <fullName evidence="2">Uncharacterized protein</fullName>
    </submittedName>
</protein>
<evidence type="ECO:0000256" key="1">
    <source>
        <dbReference type="SAM" id="Phobius"/>
    </source>
</evidence>
<dbReference type="EMBL" id="JARQWQ010000074">
    <property type="protein sequence ID" value="KAK2553822.1"/>
    <property type="molecule type" value="Genomic_DNA"/>
</dbReference>
<keyword evidence="1" id="KW-1133">Transmembrane helix</keyword>
<keyword evidence="3" id="KW-1185">Reference proteome</keyword>
<sequence>MKPLTEYWWVTCVILVLLWLVFALGESTRVLWEAEEERLCSLRGFDMLFLLWEKYQQEPKTLM</sequence>
<organism evidence="2 3">
    <name type="scientific">Acropora cervicornis</name>
    <name type="common">Staghorn coral</name>
    <dbReference type="NCBI Taxonomy" id="6130"/>
    <lineage>
        <taxon>Eukaryota</taxon>
        <taxon>Metazoa</taxon>
        <taxon>Cnidaria</taxon>
        <taxon>Anthozoa</taxon>
        <taxon>Hexacorallia</taxon>
        <taxon>Scleractinia</taxon>
        <taxon>Astrocoeniina</taxon>
        <taxon>Acroporidae</taxon>
        <taxon>Acropora</taxon>
    </lineage>
</organism>
<feature type="transmembrane region" description="Helical" evidence="1">
    <location>
        <begin position="6"/>
        <end position="25"/>
    </location>
</feature>
<reference evidence="2" key="2">
    <citation type="journal article" date="2023" name="Science">
        <title>Genomic signatures of disease resistance in endangered staghorn corals.</title>
        <authorList>
            <person name="Vollmer S.V."/>
            <person name="Selwyn J.D."/>
            <person name="Despard B.A."/>
            <person name="Roesel C.L."/>
        </authorList>
    </citation>
    <scope>NUCLEOTIDE SEQUENCE</scope>
    <source>
        <strain evidence="2">K2</strain>
    </source>
</reference>
<evidence type="ECO:0000313" key="2">
    <source>
        <dbReference type="EMBL" id="KAK2553822.1"/>
    </source>
</evidence>
<keyword evidence="1" id="KW-0812">Transmembrane</keyword>
<dbReference type="AlphaFoldDB" id="A0AAD9Q303"/>
<reference evidence="2" key="1">
    <citation type="journal article" date="2023" name="G3 (Bethesda)">
        <title>Whole genome assembly and annotation of the endangered Caribbean coral Acropora cervicornis.</title>
        <authorList>
            <person name="Selwyn J.D."/>
            <person name="Vollmer S.V."/>
        </authorList>
    </citation>
    <scope>NUCLEOTIDE SEQUENCE</scope>
    <source>
        <strain evidence="2">K2</strain>
    </source>
</reference>
<name>A0AAD9Q303_ACRCE</name>
<evidence type="ECO:0000313" key="3">
    <source>
        <dbReference type="Proteomes" id="UP001249851"/>
    </source>
</evidence>
<gene>
    <name evidence="2" type="ORF">P5673_024807</name>
</gene>
<dbReference type="Proteomes" id="UP001249851">
    <property type="component" value="Unassembled WGS sequence"/>
</dbReference>
<keyword evidence="1" id="KW-0472">Membrane</keyword>
<comment type="caution">
    <text evidence="2">The sequence shown here is derived from an EMBL/GenBank/DDBJ whole genome shotgun (WGS) entry which is preliminary data.</text>
</comment>
<accession>A0AAD9Q303</accession>
<proteinExistence type="predicted"/>